<dbReference type="Pfam" id="PF01471">
    <property type="entry name" value="PG_binding_1"/>
    <property type="match status" value="1"/>
</dbReference>
<gene>
    <name evidence="11" type="ordered locus">Desru_1908</name>
</gene>
<reference evidence="11 12" key="2">
    <citation type="journal article" date="2012" name="Stand. Genomic Sci.">
        <title>Complete genome sequence of the sulfate-reducing firmicute Desulfotomaculum ruminis type strain (DL(T)).</title>
        <authorList>
            <person name="Spring S."/>
            <person name="Visser M."/>
            <person name="Lu M."/>
            <person name="Copeland A."/>
            <person name="Lapidus A."/>
            <person name="Lucas S."/>
            <person name="Cheng J.F."/>
            <person name="Han C."/>
            <person name="Tapia R."/>
            <person name="Goodwin L.A."/>
            <person name="Pitluck S."/>
            <person name="Ivanova N."/>
            <person name="Land M."/>
            <person name="Hauser L."/>
            <person name="Larimer F."/>
            <person name="Rohde M."/>
            <person name="Goker M."/>
            <person name="Detter J.C."/>
            <person name="Kyrpides N.C."/>
            <person name="Woyke T."/>
            <person name="Schaap P.J."/>
            <person name="Plugge C.M."/>
            <person name="Muyzer G."/>
            <person name="Kuever J."/>
            <person name="Pereira I.A."/>
            <person name="Parshina S.N."/>
            <person name="Bernier-Latmani R."/>
            <person name="Stams A.J."/>
            <person name="Klenk H.P."/>
        </authorList>
    </citation>
    <scope>NUCLEOTIDE SEQUENCE [LARGE SCALE GENOMIC DNA]</scope>
    <source>
        <strain evidence="12">ATCC 23193 / DSM 2154 / NCIB 8452 / DL</strain>
    </source>
</reference>
<sequence>MAKLLHLLRTEVMTIIKGKKVAMLLSFFVFSLLLILPLQKADAYLGDRTLRYGSQGYDVQQLQKNLGYLGYKVGKVDGAFGWQTLQAVKNFQGNNGLVADGIVGKITANALIRQVSGGQAQRAQTQTVSRGSISLSRQDMYDLARIVYGEARGESFQGQVAVASVVLNRLYSGQFGNSVQEVIYQPLAFTAVQDGQFYMTPNSSAYQAVDAAVKGWDPTGGAIYYWNPVTATSKWVWNRPIVTKIGQHVFAL</sequence>
<evidence type="ECO:0000313" key="11">
    <source>
        <dbReference type="EMBL" id="AEG60167.1"/>
    </source>
</evidence>
<evidence type="ECO:0000313" key="12">
    <source>
        <dbReference type="Proteomes" id="UP000009234"/>
    </source>
</evidence>
<evidence type="ECO:0000256" key="4">
    <source>
        <dbReference type="ARBA" id="ARBA00022729"/>
    </source>
</evidence>
<evidence type="ECO:0000256" key="5">
    <source>
        <dbReference type="ARBA" id="ARBA00022801"/>
    </source>
</evidence>
<dbReference type="GO" id="GO:0009847">
    <property type="term" value="P:spore germination"/>
    <property type="evidence" value="ECO:0007669"/>
    <property type="project" value="UniProtKB-UniRule"/>
</dbReference>
<dbReference type="InterPro" id="IPR011105">
    <property type="entry name" value="Cell_wall_hydrolase_SleB"/>
</dbReference>
<evidence type="ECO:0000256" key="7">
    <source>
        <dbReference type="ARBA" id="ARBA00023316"/>
    </source>
</evidence>
<dbReference type="EMBL" id="CP002780">
    <property type="protein sequence ID" value="AEG60167.1"/>
    <property type="molecule type" value="Genomic_DNA"/>
</dbReference>
<dbReference type="eggNOG" id="COG3409">
    <property type="taxonomic scope" value="Bacteria"/>
</dbReference>
<dbReference type="HOGENOM" id="CLU_053345_0_0_9"/>
<dbReference type="STRING" id="696281.Desru_1908"/>
<reference evidence="12" key="1">
    <citation type="submission" date="2011-05" db="EMBL/GenBank/DDBJ databases">
        <title>Complete sequence of Desulfotomaculum ruminis DSM 2154.</title>
        <authorList>
            <person name="Lucas S."/>
            <person name="Copeland A."/>
            <person name="Lapidus A."/>
            <person name="Cheng J.-F."/>
            <person name="Goodwin L."/>
            <person name="Pitluck S."/>
            <person name="Lu M."/>
            <person name="Detter J.C."/>
            <person name="Han C."/>
            <person name="Tapia R."/>
            <person name="Land M."/>
            <person name="Hauser L."/>
            <person name="Kyrpides N."/>
            <person name="Ivanova N."/>
            <person name="Mikhailova N."/>
            <person name="Pagani I."/>
            <person name="Stams A.J.M."/>
            <person name="Plugge C.M."/>
            <person name="Muyzer G."/>
            <person name="Kuever J."/>
            <person name="Parshina S.N."/>
            <person name="Ivanova A.E."/>
            <person name="Nazina T.N."/>
            <person name="Brambilla E."/>
            <person name="Spring S."/>
            <person name="Klenk H.-P."/>
            <person name="Woyke T."/>
        </authorList>
    </citation>
    <scope>NUCLEOTIDE SEQUENCE [LARGE SCALE GENOMIC DNA]</scope>
    <source>
        <strain evidence="12">ATCC 23193 / DSM 2154 / NCIB 8452 / DL</strain>
    </source>
</reference>
<keyword evidence="3" id="KW-0309">Germination</keyword>
<evidence type="ECO:0000256" key="3">
    <source>
        <dbReference type="ARBA" id="ARBA00022544"/>
    </source>
</evidence>
<comment type="similarity">
    <text evidence="1">Belongs to the SleB family.</text>
</comment>
<dbReference type="SUPFAM" id="SSF47090">
    <property type="entry name" value="PGBD-like"/>
    <property type="match status" value="1"/>
</dbReference>
<dbReference type="InterPro" id="IPR002477">
    <property type="entry name" value="Peptidoglycan-bd-like"/>
</dbReference>
<dbReference type="InterPro" id="IPR036365">
    <property type="entry name" value="PGBD-like_sf"/>
</dbReference>
<keyword evidence="4" id="KW-0732">Signal</keyword>
<dbReference type="InterPro" id="IPR036366">
    <property type="entry name" value="PGBDSf"/>
</dbReference>
<feature type="domain" description="Cell wall hydrolase SleB" evidence="10">
    <location>
        <begin position="153"/>
        <end position="251"/>
    </location>
</feature>
<dbReference type="Gene3D" id="1.10.101.10">
    <property type="entry name" value="PGBD-like superfamily/PGBD"/>
    <property type="match status" value="1"/>
</dbReference>
<evidence type="ECO:0000256" key="6">
    <source>
        <dbReference type="ARBA" id="ARBA00022969"/>
    </source>
</evidence>
<organism evidence="11 12">
    <name type="scientific">Desulforamulus ruminis (strain ATCC 23193 / DSM 2154 / NCIMB 8452 / DL)</name>
    <name type="common">Desulfotomaculum ruminis</name>
    <dbReference type="NCBI Taxonomy" id="696281"/>
    <lineage>
        <taxon>Bacteria</taxon>
        <taxon>Bacillati</taxon>
        <taxon>Bacillota</taxon>
        <taxon>Clostridia</taxon>
        <taxon>Eubacteriales</taxon>
        <taxon>Peptococcaceae</taxon>
        <taxon>Desulforamulus</taxon>
    </lineage>
</organism>
<keyword evidence="5" id="KW-0378">Hydrolase</keyword>
<dbReference type="NCBIfam" id="TIGR02869">
    <property type="entry name" value="spore_SleB"/>
    <property type="match status" value="1"/>
</dbReference>
<dbReference type="GO" id="GO:0030435">
    <property type="term" value="P:sporulation resulting in formation of a cellular spore"/>
    <property type="evidence" value="ECO:0007669"/>
    <property type="project" value="UniProtKB-KW"/>
</dbReference>
<dbReference type="InterPro" id="IPR014224">
    <property type="entry name" value="Spore_cortex_SleB"/>
</dbReference>
<name>F6DUM9_DESRL</name>
<dbReference type="eggNOG" id="COG3773">
    <property type="taxonomic scope" value="Bacteria"/>
</dbReference>
<dbReference type="AlphaFoldDB" id="F6DUM9"/>
<proteinExistence type="inferred from homology"/>
<keyword evidence="7" id="KW-0961">Cell wall biogenesis/degradation</keyword>
<evidence type="ECO:0000256" key="1">
    <source>
        <dbReference type="ARBA" id="ARBA00007010"/>
    </source>
</evidence>
<evidence type="ECO:0000259" key="9">
    <source>
        <dbReference type="Pfam" id="PF01471"/>
    </source>
</evidence>
<evidence type="ECO:0000256" key="2">
    <source>
        <dbReference type="ARBA" id="ARBA00018364"/>
    </source>
</evidence>
<protein>
    <recommendedName>
        <fullName evidence="2 8">Spore cortex-lytic enzyme</fullName>
    </recommendedName>
</protein>
<keyword evidence="12" id="KW-1185">Reference proteome</keyword>
<dbReference type="GO" id="GO:0071555">
    <property type="term" value="P:cell wall organization"/>
    <property type="evidence" value="ECO:0007669"/>
    <property type="project" value="UniProtKB-KW"/>
</dbReference>
<feature type="domain" description="Peptidoglycan binding-like" evidence="9">
    <location>
        <begin position="56"/>
        <end position="111"/>
    </location>
</feature>
<evidence type="ECO:0000259" key="10">
    <source>
        <dbReference type="Pfam" id="PF07486"/>
    </source>
</evidence>
<dbReference type="Pfam" id="PF07486">
    <property type="entry name" value="Hydrolase_2"/>
    <property type="match status" value="1"/>
</dbReference>
<accession>F6DUM9</accession>
<dbReference type="Gene3D" id="6.20.240.60">
    <property type="match status" value="1"/>
</dbReference>
<dbReference type="Gene3D" id="1.10.10.2520">
    <property type="entry name" value="Cell wall hydrolase SleB, domain 1"/>
    <property type="match status" value="1"/>
</dbReference>
<dbReference type="Proteomes" id="UP000009234">
    <property type="component" value="Chromosome"/>
</dbReference>
<dbReference type="KEGG" id="dru:Desru_1908"/>
<dbReference type="GO" id="GO:0016787">
    <property type="term" value="F:hydrolase activity"/>
    <property type="evidence" value="ECO:0007669"/>
    <property type="project" value="UniProtKB-KW"/>
</dbReference>
<evidence type="ECO:0000256" key="8">
    <source>
        <dbReference type="NCBIfam" id="TIGR02869"/>
    </source>
</evidence>
<keyword evidence="6" id="KW-0749">Sporulation</keyword>
<dbReference type="InterPro" id="IPR042047">
    <property type="entry name" value="SleB_dom1"/>
</dbReference>